<comment type="caution">
    <text evidence="2">The sequence shown here is derived from an EMBL/GenBank/DDBJ whole genome shotgun (WGS) entry which is preliminary data.</text>
</comment>
<dbReference type="Proteomes" id="UP000323242">
    <property type="component" value="Unassembled WGS sequence"/>
</dbReference>
<gene>
    <name evidence="2" type="ORF">FY004_30765</name>
</gene>
<keyword evidence="3" id="KW-1185">Reference proteome</keyword>
<dbReference type="AlphaFoldDB" id="A0A5D4IJC1"/>
<dbReference type="Pfam" id="PF13552">
    <property type="entry name" value="DUF4127"/>
    <property type="match status" value="1"/>
</dbReference>
<evidence type="ECO:0000313" key="3">
    <source>
        <dbReference type="Proteomes" id="UP000323242"/>
    </source>
</evidence>
<feature type="compositionally biased region" description="Polar residues" evidence="1">
    <location>
        <begin position="531"/>
        <end position="541"/>
    </location>
</feature>
<reference evidence="2 3" key="1">
    <citation type="submission" date="2019-08" db="EMBL/GenBank/DDBJ databases">
        <title>Draft genome for granaticin producer strain Streptomyces parvus C05.</title>
        <authorList>
            <person name="Gonzalez-Pimentel J.L."/>
        </authorList>
    </citation>
    <scope>NUCLEOTIDE SEQUENCE [LARGE SCALE GENOMIC DNA]</scope>
    <source>
        <strain evidence="2 3">C05</strain>
    </source>
</reference>
<proteinExistence type="predicted"/>
<accession>A0A5D4IJC1</accession>
<protein>
    <submittedName>
        <fullName evidence="2">DUF4127 family protein</fullName>
    </submittedName>
</protein>
<feature type="region of interest" description="Disordered" evidence="1">
    <location>
        <begin position="522"/>
        <end position="541"/>
    </location>
</feature>
<dbReference type="EMBL" id="VSZQ01000227">
    <property type="protein sequence ID" value="TYR51733.1"/>
    <property type="molecule type" value="Genomic_DNA"/>
</dbReference>
<sequence>MRPRKNPYDPKAEGTTVSAAPARLPLRIALLPLDERPACSRLPAQIAAVAGARTLLPPAELMPRLREPGDADALGTWLAGAARDADAAVVSLETLGHGGLIASRTQPSPVAEVAARWQTLDRIAASGTPVHAVTLITRTPDSDDAMEEPEYWDPHGPALHRLSAELHRGEQPQTRRAEQLADARQAVPAAVRSDFLRRRVRNHALNLTALELAASGVLDSLVVGADDTAPRAVATAELQQLQLWRSRLEVEDRVSVRPGADEATATLVARTVLGLLGSRPVTVRIEAVDPNGLARTAPYENIPVGRTAAGQVMACGATVQEGPDPDLYLLVHTPDGAGDWAVGPPLHRPEEAVRTAQSLADRAAGLLRAGRAVAVADCAQPNGADPLLAGALLRTGLAHLLTSYAGWNTAGNTLGTAVAHAVTAVAARRVGRFDERAHLDLLAHRFVEDFGYMTRIRPRIRAAVGSVPGRHDHVPDGSPVLDLLAAGLAQCAEELPGFRARILPGSVRLPWRRTFEADFDVSSGPVPAGTAPTSTTAEETR</sequence>
<evidence type="ECO:0000256" key="1">
    <source>
        <dbReference type="SAM" id="MobiDB-lite"/>
    </source>
</evidence>
<dbReference type="InterPro" id="IPR025394">
    <property type="entry name" value="DUF4127"/>
</dbReference>
<evidence type="ECO:0000313" key="2">
    <source>
        <dbReference type="EMBL" id="TYR51733.1"/>
    </source>
</evidence>
<name>A0A5D4IJC1_9ACTN</name>
<organism evidence="2 3">
    <name type="scientific">Streptomyces parvus</name>
    <dbReference type="NCBI Taxonomy" id="66428"/>
    <lineage>
        <taxon>Bacteria</taxon>
        <taxon>Bacillati</taxon>
        <taxon>Actinomycetota</taxon>
        <taxon>Actinomycetes</taxon>
        <taxon>Kitasatosporales</taxon>
        <taxon>Streptomycetaceae</taxon>
        <taxon>Streptomyces</taxon>
    </lineage>
</organism>